<evidence type="ECO:0000313" key="1">
    <source>
        <dbReference type="EMBL" id="KAK8869236.1"/>
    </source>
</evidence>
<protein>
    <submittedName>
        <fullName evidence="1">Uncharacterized protein</fullName>
    </submittedName>
</protein>
<proteinExistence type="predicted"/>
<evidence type="ECO:0000313" key="2">
    <source>
        <dbReference type="Proteomes" id="UP001390339"/>
    </source>
</evidence>
<gene>
    <name evidence="1" type="ORF">PGQ11_007814</name>
</gene>
<keyword evidence="2" id="KW-1185">Reference proteome</keyword>
<reference evidence="1 2" key="1">
    <citation type="journal article" date="2024" name="IMA Fungus">
        <title>Apiospora arundinis, a panoply of carbohydrate-active enzymes and secondary metabolites.</title>
        <authorList>
            <person name="Sorensen T."/>
            <person name="Petersen C."/>
            <person name="Muurmann A.T."/>
            <person name="Christiansen J.V."/>
            <person name="Brundto M.L."/>
            <person name="Overgaard C.K."/>
            <person name="Boysen A.T."/>
            <person name="Wollenberg R.D."/>
            <person name="Larsen T.O."/>
            <person name="Sorensen J.L."/>
            <person name="Nielsen K.L."/>
            <person name="Sondergaard T.E."/>
        </authorList>
    </citation>
    <scope>NUCLEOTIDE SEQUENCE [LARGE SCALE GENOMIC DNA]</scope>
    <source>
        <strain evidence="1 2">AAU 773</strain>
    </source>
</reference>
<sequence>MSMNDIQHIVATVPLDFADLANFISTTAFRSSKLRSEHHLRVTDALTQGINDLTEMMQYNHSAEGALHVLQHLCALWKAEEAETPFPASFPVQGQLTPASGPSLVEVGFSIL</sequence>
<organism evidence="1 2">
    <name type="scientific">Apiospora arundinis</name>
    <dbReference type="NCBI Taxonomy" id="335852"/>
    <lineage>
        <taxon>Eukaryota</taxon>
        <taxon>Fungi</taxon>
        <taxon>Dikarya</taxon>
        <taxon>Ascomycota</taxon>
        <taxon>Pezizomycotina</taxon>
        <taxon>Sordariomycetes</taxon>
        <taxon>Xylariomycetidae</taxon>
        <taxon>Amphisphaeriales</taxon>
        <taxon>Apiosporaceae</taxon>
        <taxon>Apiospora</taxon>
    </lineage>
</organism>
<dbReference type="Proteomes" id="UP001390339">
    <property type="component" value="Unassembled WGS sequence"/>
</dbReference>
<dbReference type="EMBL" id="JAPCWZ010000004">
    <property type="protein sequence ID" value="KAK8869236.1"/>
    <property type="molecule type" value="Genomic_DNA"/>
</dbReference>
<comment type="caution">
    <text evidence="1">The sequence shown here is derived from an EMBL/GenBank/DDBJ whole genome shotgun (WGS) entry which is preliminary data.</text>
</comment>
<name>A0ABR2IX87_9PEZI</name>
<accession>A0ABR2IX87</accession>